<dbReference type="PANTHER" id="PTHR48267:SF1">
    <property type="entry name" value="BILIRUBIN OXIDASE"/>
    <property type="match status" value="1"/>
</dbReference>
<dbReference type="CDD" id="cd04232">
    <property type="entry name" value="CuRO_1_CueO_FtsP"/>
    <property type="match status" value="1"/>
</dbReference>
<evidence type="ECO:0000256" key="9">
    <source>
        <dbReference type="ARBA" id="ARBA00048092"/>
    </source>
</evidence>
<dbReference type="InterPro" id="IPR011706">
    <property type="entry name" value="Cu-oxidase_C"/>
</dbReference>
<evidence type="ECO:0000256" key="3">
    <source>
        <dbReference type="ARBA" id="ARBA00022723"/>
    </source>
</evidence>
<gene>
    <name evidence="13" type="ORF">GCM10010529_22460</name>
</gene>
<evidence type="ECO:0000256" key="5">
    <source>
        <dbReference type="ARBA" id="ARBA00038978"/>
    </source>
</evidence>
<dbReference type="RefSeq" id="WP_344681432.1">
    <property type="nucleotide sequence ID" value="NZ_BAAAVT010000014.1"/>
</dbReference>
<feature type="domain" description="Plastocyanin-like" evidence="12">
    <location>
        <begin position="86"/>
        <end position="193"/>
    </location>
</feature>
<evidence type="ECO:0000256" key="1">
    <source>
        <dbReference type="ARBA" id="ARBA00010609"/>
    </source>
</evidence>
<comment type="caution">
    <text evidence="13">The sequence shown here is derived from an EMBL/GenBank/DDBJ whole genome shotgun (WGS) entry which is preliminary data.</text>
</comment>
<dbReference type="SUPFAM" id="SSF49503">
    <property type="entry name" value="Cupredoxins"/>
    <property type="match status" value="3"/>
</dbReference>
<comment type="similarity">
    <text evidence="1">Belongs to the multicopper oxidase family.</text>
</comment>
<dbReference type="PROSITE" id="PS51318">
    <property type="entry name" value="TAT"/>
    <property type="match status" value="1"/>
</dbReference>
<accession>A0ABP6M223</accession>
<evidence type="ECO:0000259" key="11">
    <source>
        <dbReference type="Pfam" id="PF07731"/>
    </source>
</evidence>
<dbReference type="InterPro" id="IPR011707">
    <property type="entry name" value="Cu-oxidase-like_N"/>
</dbReference>
<dbReference type="Pfam" id="PF07731">
    <property type="entry name" value="Cu-oxidase_2"/>
    <property type="match status" value="1"/>
</dbReference>
<dbReference type="PROSITE" id="PS00080">
    <property type="entry name" value="MULTICOPPER_OXIDASE2"/>
    <property type="match status" value="1"/>
</dbReference>
<keyword evidence="4" id="KW-0560">Oxidoreductase</keyword>
<evidence type="ECO:0000313" key="13">
    <source>
        <dbReference type="EMBL" id="GAA3069539.1"/>
    </source>
</evidence>
<dbReference type="Proteomes" id="UP001500236">
    <property type="component" value="Unassembled WGS sequence"/>
</dbReference>
<evidence type="ECO:0000256" key="6">
    <source>
        <dbReference type="ARBA" id="ARBA00041027"/>
    </source>
</evidence>
<reference evidence="14" key="1">
    <citation type="journal article" date="2019" name="Int. J. Syst. Evol. Microbiol.">
        <title>The Global Catalogue of Microorganisms (GCM) 10K type strain sequencing project: providing services to taxonomists for standard genome sequencing and annotation.</title>
        <authorList>
            <consortium name="The Broad Institute Genomics Platform"/>
            <consortium name="The Broad Institute Genome Sequencing Center for Infectious Disease"/>
            <person name="Wu L."/>
            <person name="Ma J."/>
        </authorList>
    </citation>
    <scope>NUCLEOTIDE SEQUENCE [LARGE SCALE GENOMIC DNA]</scope>
    <source>
        <strain evidence="14">JCM 14309</strain>
    </source>
</reference>
<evidence type="ECO:0000256" key="8">
    <source>
        <dbReference type="ARBA" id="ARBA00043090"/>
    </source>
</evidence>
<dbReference type="InterPro" id="IPR008972">
    <property type="entry name" value="Cupredoxin"/>
</dbReference>
<keyword evidence="3" id="KW-0479">Metal-binding</keyword>
<evidence type="ECO:0000256" key="4">
    <source>
        <dbReference type="ARBA" id="ARBA00023002"/>
    </source>
</evidence>
<dbReference type="PANTHER" id="PTHR48267">
    <property type="entry name" value="CUPREDOXIN SUPERFAMILY PROTEIN"/>
    <property type="match status" value="1"/>
</dbReference>
<dbReference type="InterPro" id="IPR045087">
    <property type="entry name" value="Cu-oxidase_fam"/>
</dbReference>
<name>A0ABP6M223_9MICC</name>
<feature type="region of interest" description="Disordered" evidence="10">
    <location>
        <begin position="499"/>
        <end position="521"/>
    </location>
</feature>
<evidence type="ECO:0000256" key="7">
    <source>
        <dbReference type="ARBA" id="ARBA00042896"/>
    </source>
</evidence>
<feature type="domain" description="Plastocyanin-like" evidence="11">
    <location>
        <begin position="383"/>
        <end position="495"/>
    </location>
</feature>
<dbReference type="InterPro" id="IPR002355">
    <property type="entry name" value="Cu_oxidase_Cu_BS"/>
</dbReference>
<evidence type="ECO:0000313" key="14">
    <source>
        <dbReference type="Proteomes" id="UP001500236"/>
    </source>
</evidence>
<dbReference type="CDD" id="cd13867">
    <property type="entry name" value="CuRO_2_CueO_FtsP"/>
    <property type="match status" value="1"/>
</dbReference>
<sequence length="521" mass="57296">MVEMDRRHLLRWGAAGGGTAALAVVASLSGCGFAEIRTPRSTAGQVDFRNPLHIPPLAEPVIDEQSDDGAHRIFELTAQTGSSQIVDAGPTETWGIDGDHLGPTLRASRGDLVEIRFANALPEATSLHWHGMRLPAEADGGPHQMVEPGQTWEPSWRIDQPAATLWYHPHPHGQTEAHVHRGIAGMFILDDDEEQALDLPREYRVDDVPLILQDRSFDSAGRMVETSHRNNGMLGDTVLVNGTAEPVLDVTAVRTRLRVLNGSGARSYAVGFADGRPVTMIASDGGLLPAPVELDRVTLTPGERAEILVDMEPGEEAVLRSFPQELGITRGMADTTGSRDELDLLLLRAATTLRPAPPMPERLVPLESLEEREAGTVRGFELRTNRINGRLMDMDRIDEVVTAGTIEIWEVWNSHGQPHNFHVHDVQFQVLTVGGQAPPPELAGWKDTVYLPPHEPVRLIMRFGEHTSTEVPYMYHCHLLWHEDQGMMGQFVVVDPGDEDDVDVAPRLDQPDLGSAEEHGH</sequence>
<dbReference type="CDD" id="cd13890">
    <property type="entry name" value="CuRO_3_CueO_FtsP"/>
    <property type="match status" value="1"/>
</dbReference>
<dbReference type="Pfam" id="PF07732">
    <property type="entry name" value="Cu-oxidase_3"/>
    <property type="match status" value="1"/>
</dbReference>
<comment type="subunit">
    <text evidence="2">Monomer.</text>
</comment>
<evidence type="ECO:0000256" key="2">
    <source>
        <dbReference type="ARBA" id="ARBA00011245"/>
    </source>
</evidence>
<evidence type="ECO:0000259" key="12">
    <source>
        <dbReference type="Pfam" id="PF07732"/>
    </source>
</evidence>
<protein>
    <recommendedName>
        <fullName evidence="6">Multicopper oxidase CueO</fullName>
        <ecNumber evidence="5">1.16.3.4</ecNumber>
    </recommendedName>
    <alternativeName>
        <fullName evidence="7">Copper efflux oxidase</fullName>
    </alternativeName>
    <alternativeName>
        <fullName evidence="8">Cuprous oxidase</fullName>
    </alternativeName>
</protein>
<keyword evidence="14" id="KW-1185">Reference proteome</keyword>
<feature type="compositionally biased region" description="Basic and acidic residues" evidence="10">
    <location>
        <begin position="504"/>
        <end position="521"/>
    </location>
</feature>
<proteinExistence type="inferred from homology"/>
<organism evidence="13 14">
    <name type="scientific">Nesterenkonia aethiopica</name>
    <dbReference type="NCBI Taxonomy" id="269144"/>
    <lineage>
        <taxon>Bacteria</taxon>
        <taxon>Bacillati</taxon>
        <taxon>Actinomycetota</taxon>
        <taxon>Actinomycetes</taxon>
        <taxon>Micrococcales</taxon>
        <taxon>Micrococcaceae</taxon>
        <taxon>Nesterenkonia</taxon>
    </lineage>
</organism>
<evidence type="ECO:0000256" key="10">
    <source>
        <dbReference type="SAM" id="MobiDB-lite"/>
    </source>
</evidence>
<dbReference type="PROSITE" id="PS51257">
    <property type="entry name" value="PROKAR_LIPOPROTEIN"/>
    <property type="match status" value="1"/>
</dbReference>
<dbReference type="Gene3D" id="2.60.40.420">
    <property type="entry name" value="Cupredoxins - blue copper proteins"/>
    <property type="match status" value="3"/>
</dbReference>
<comment type="catalytic activity">
    <reaction evidence="9">
        <text>4 Cu(+) + O2 + 4 H(+) = 4 Cu(2+) + 2 H2O</text>
        <dbReference type="Rhea" id="RHEA:30083"/>
        <dbReference type="ChEBI" id="CHEBI:15377"/>
        <dbReference type="ChEBI" id="CHEBI:15378"/>
        <dbReference type="ChEBI" id="CHEBI:15379"/>
        <dbReference type="ChEBI" id="CHEBI:29036"/>
        <dbReference type="ChEBI" id="CHEBI:49552"/>
        <dbReference type="EC" id="1.16.3.4"/>
    </reaction>
    <physiologicalReaction direction="left-to-right" evidence="9">
        <dbReference type="Rhea" id="RHEA:30084"/>
    </physiologicalReaction>
</comment>
<dbReference type="InterPro" id="IPR006311">
    <property type="entry name" value="TAT_signal"/>
</dbReference>
<dbReference type="EC" id="1.16.3.4" evidence="5"/>
<dbReference type="EMBL" id="BAAAVT010000014">
    <property type="protein sequence ID" value="GAA3069539.1"/>
    <property type="molecule type" value="Genomic_DNA"/>
</dbReference>